<dbReference type="PANTHER" id="PTHR36508:SF1">
    <property type="entry name" value="PROTEIN SLYX"/>
    <property type="match status" value="1"/>
</dbReference>
<gene>
    <name evidence="1" type="primary">slyX_3</name>
    <name evidence="1" type="ORF">GALL_116190</name>
</gene>
<dbReference type="EMBL" id="MLJW01000045">
    <property type="protein sequence ID" value="OIR06147.1"/>
    <property type="molecule type" value="Genomic_DNA"/>
</dbReference>
<reference evidence="1" key="1">
    <citation type="submission" date="2016-10" db="EMBL/GenBank/DDBJ databases">
        <title>Sequence of Gallionella enrichment culture.</title>
        <authorList>
            <person name="Poehlein A."/>
            <person name="Muehling M."/>
            <person name="Daniel R."/>
        </authorList>
    </citation>
    <scope>NUCLEOTIDE SEQUENCE</scope>
</reference>
<proteinExistence type="predicted"/>
<comment type="caution">
    <text evidence="1">The sequence shown here is derived from an EMBL/GenBank/DDBJ whole genome shotgun (WGS) entry which is preliminary data.</text>
</comment>
<dbReference type="AlphaFoldDB" id="A0A1J5SE05"/>
<organism evidence="1">
    <name type="scientific">mine drainage metagenome</name>
    <dbReference type="NCBI Taxonomy" id="410659"/>
    <lineage>
        <taxon>unclassified sequences</taxon>
        <taxon>metagenomes</taxon>
        <taxon>ecological metagenomes</taxon>
    </lineage>
</organism>
<name>A0A1J5SE05_9ZZZZ</name>
<protein>
    <submittedName>
        <fullName evidence="1">Protein SlyX</fullName>
    </submittedName>
</protein>
<dbReference type="PANTHER" id="PTHR36508">
    <property type="entry name" value="PROTEIN SLYX"/>
    <property type="match status" value="1"/>
</dbReference>
<dbReference type="Gene3D" id="1.20.5.300">
    <property type="match status" value="1"/>
</dbReference>
<dbReference type="Pfam" id="PF04102">
    <property type="entry name" value="SlyX"/>
    <property type="match status" value="1"/>
</dbReference>
<dbReference type="InterPro" id="IPR007236">
    <property type="entry name" value="SlyX"/>
</dbReference>
<sequence>MTLEERLIALESRLAHFERMADDLSDVIARQDRALEIMAHRQTRLIERLRLLEGGLERSPQDDRPPPHY</sequence>
<accession>A0A1J5SE05</accession>
<evidence type="ECO:0000313" key="1">
    <source>
        <dbReference type="EMBL" id="OIR06147.1"/>
    </source>
</evidence>